<evidence type="ECO:0000256" key="4">
    <source>
        <dbReference type="ARBA" id="ARBA00022692"/>
    </source>
</evidence>
<keyword evidence="3" id="KW-1003">Cell membrane</keyword>
<evidence type="ECO:0000313" key="8">
    <source>
        <dbReference type="EMBL" id="RDF02651.1"/>
    </source>
</evidence>
<comment type="subcellular location">
    <subcellularLocation>
        <location evidence="1">Cell membrane</location>
        <topology evidence="1">Multi-pass membrane protein</topology>
    </subcellularLocation>
</comment>
<protein>
    <submittedName>
        <fullName evidence="8">DoxX family protein</fullName>
    </submittedName>
</protein>
<evidence type="ECO:0000256" key="1">
    <source>
        <dbReference type="ARBA" id="ARBA00004651"/>
    </source>
</evidence>
<dbReference type="EMBL" id="QEQD01000007">
    <property type="protein sequence ID" value="RDF02651.1"/>
    <property type="molecule type" value="Genomic_DNA"/>
</dbReference>
<dbReference type="RefSeq" id="WP_040218035.1">
    <property type="nucleotide sequence ID" value="NZ_CALIFA010000069.1"/>
</dbReference>
<keyword evidence="5 7" id="KW-1133">Transmembrane helix</keyword>
<dbReference type="AlphaFoldDB" id="A0A369Z9L7"/>
<dbReference type="GO" id="GO:0005886">
    <property type="term" value="C:plasma membrane"/>
    <property type="evidence" value="ECO:0007669"/>
    <property type="project" value="UniProtKB-SubCell"/>
</dbReference>
<evidence type="ECO:0000256" key="6">
    <source>
        <dbReference type="ARBA" id="ARBA00023136"/>
    </source>
</evidence>
<dbReference type="InterPro" id="IPR032808">
    <property type="entry name" value="DoxX"/>
</dbReference>
<feature type="transmembrane region" description="Helical" evidence="7">
    <location>
        <begin position="78"/>
        <end position="96"/>
    </location>
</feature>
<gene>
    <name evidence="8" type="ORF">DPV98_07330</name>
</gene>
<reference evidence="8 9" key="1">
    <citation type="submission" date="2018-05" db="EMBL/GenBank/DDBJ databases">
        <title>Draft Genome Sequences for a Diverse set of 7 Haemophilus Species.</title>
        <authorList>
            <person name="Nichols M."/>
            <person name="Topaz N."/>
            <person name="Wang X."/>
            <person name="Wang X."/>
            <person name="Boxrud D."/>
        </authorList>
    </citation>
    <scope>NUCLEOTIDE SEQUENCE [LARGE SCALE GENOMIC DNA]</scope>
    <source>
        <strain evidence="8 9">C2010039593</strain>
    </source>
</reference>
<dbReference type="PANTHER" id="PTHR33452:SF4">
    <property type="entry name" value="BLL4328 PROTEIN"/>
    <property type="match status" value="1"/>
</dbReference>
<sequence>MNQVFEKFEKLSPVVFLLARVVIGYMFLLHGTAKFFEFPFSMTGGNGSVPLFSMYGVGGILEIGGGLLLALGLFTRPISFLLAGQMAYAYFFIHVTPETVLDPLSNKGEIAIMYCMAFLLFLVKGAGSLSLDAKLANK</sequence>
<organism evidence="8 9">
    <name type="scientific">Haemophilus parahaemolyticus</name>
    <dbReference type="NCBI Taxonomy" id="735"/>
    <lineage>
        <taxon>Bacteria</taxon>
        <taxon>Pseudomonadati</taxon>
        <taxon>Pseudomonadota</taxon>
        <taxon>Gammaproteobacteria</taxon>
        <taxon>Pasteurellales</taxon>
        <taxon>Pasteurellaceae</taxon>
        <taxon>Haemophilus</taxon>
    </lineage>
</organism>
<evidence type="ECO:0000256" key="5">
    <source>
        <dbReference type="ARBA" id="ARBA00022989"/>
    </source>
</evidence>
<dbReference type="STRING" id="735.B0185_06930"/>
<evidence type="ECO:0000256" key="3">
    <source>
        <dbReference type="ARBA" id="ARBA00022475"/>
    </source>
</evidence>
<comment type="caution">
    <text evidence="8">The sequence shown here is derived from an EMBL/GenBank/DDBJ whole genome shotgun (WGS) entry which is preliminary data.</text>
</comment>
<proteinExistence type="inferred from homology"/>
<name>A0A369Z9L7_HAEPH</name>
<accession>A0A369Z9L7</accession>
<comment type="similarity">
    <text evidence="2">Belongs to the DoxX family.</text>
</comment>
<keyword evidence="6 7" id="KW-0472">Membrane</keyword>
<keyword evidence="4 7" id="KW-0812">Transmembrane</keyword>
<feature type="transmembrane region" description="Helical" evidence="7">
    <location>
        <begin position="52"/>
        <end position="71"/>
    </location>
</feature>
<dbReference type="PANTHER" id="PTHR33452">
    <property type="entry name" value="OXIDOREDUCTASE CATD-RELATED"/>
    <property type="match status" value="1"/>
</dbReference>
<feature type="transmembrane region" description="Helical" evidence="7">
    <location>
        <begin position="12"/>
        <end position="32"/>
    </location>
</feature>
<dbReference type="InterPro" id="IPR051907">
    <property type="entry name" value="DoxX-like_oxidoreductase"/>
</dbReference>
<evidence type="ECO:0000313" key="9">
    <source>
        <dbReference type="Proteomes" id="UP000253999"/>
    </source>
</evidence>
<dbReference type="Pfam" id="PF07681">
    <property type="entry name" value="DoxX"/>
    <property type="match status" value="1"/>
</dbReference>
<evidence type="ECO:0000256" key="2">
    <source>
        <dbReference type="ARBA" id="ARBA00006679"/>
    </source>
</evidence>
<evidence type="ECO:0000256" key="7">
    <source>
        <dbReference type="SAM" id="Phobius"/>
    </source>
</evidence>
<feature type="transmembrane region" description="Helical" evidence="7">
    <location>
        <begin position="111"/>
        <end position="131"/>
    </location>
</feature>
<dbReference type="Proteomes" id="UP000253999">
    <property type="component" value="Unassembled WGS sequence"/>
</dbReference>